<dbReference type="Pfam" id="PF13604">
    <property type="entry name" value="AAA_30"/>
    <property type="match status" value="1"/>
</dbReference>
<evidence type="ECO:0000256" key="1">
    <source>
        <dbReference type="ARBA" id="ARBA00022741"/>
    </source>
</evidence>
<dbReference type="AlphaFoldDB" id="M7N8T9"/>
<keyword evidence="2" id="KW-0067">ATP-binding</keyword>
<accession>M7N8T9</accession>
<organism evidence="4 5">
    <name type="scientific">Cesiribacter andamanensis AMV16</name>
    <dbReference type="NCBI Taxonomy" id="1279009"/>
    <lineage>
        <taxon>Bacteria</taxon>
        <taxon>Pseudomonadati</taxon>
        <taxon>Bacteroidota</taxon>
        <taxon>Cytophagia</taxon>
        <taxon>Cytophagales</taxon>
        <taxon>Cesiribacteraceae</taxon>
        <taxon>Cesiribacter</taxon>
    </lineage>
</organism>
<keyword evidence="4" id="KW-0540">Nuclease</keyword>
<dbReference type="STRING" id="1279009.ADICEAN_01223"/>
<name>M7N8T9_9BACT</name>
<dbReference type="GO" id="GO:0005524">
    <property type="term" value="F:ATP binding"/>
    <property type="evidence" value="ECO:0007669"/>
    <property type="project" value="UniProtKB-KW"/>
</dbReference>
<dbReference type="InterPro" id="IPR027417">
    <property type="entry name" value="P-loop_NTPase"/>
</dbReference>
<dbReference type="GO" id="GO:0004527">
    <property type="term" value="F:exonuclease activity"/>
    <property type="evidence" value="ECO:0007669"/>
    <property type="project" value="UniProtKB-KW"/>
</dbReference>
<comment type="caution">
    <text evidence="4">The sequence shown here is derived from an EMBL/GenBank/DDBJ whole genome shotgun (WGS) entry which is preliminary data.</text>
</comment>
<gene>
    <name evidence="4" type="ORF">ADICEAN_01223</name>
</gene>
<proteinExistence type="predicted"/>
<dbReference type="CDD" id="cd17933">
    <property type="entry name" value="DEXSc_RecD-like"/>
    <property type="match status" value="1"/>
</dbReference>
<keyword evidence="5" id="KW-1185">Reference proteome</keyword>
<dbReference type="RefSeq" id="WP_009194623.1">
    <property type="nucleotide sequence ID" value="NZ_AODQ01000021.1"/>
</dbReference>
<dbReference type="EMBL" id="AODQ01000021">
    <property type="protein sequence ID" value="EMR03626.1"/>
    <property type="molecule type" value="Genomic_DNA"/>
</dbReference>
<evidence type="ECO:0000313" key="4">
    <source>
        <dbReference type="EMBL" id="EMR03626.1"/>
    </source>
</evidence>
<feature type="domain" description="AAA+ ATPase" evidence="3">
    <location>
        <begin position="36"/>
        <end position="291"/>
    </location>
</feature>
<dbReference type="Pfam" id="PF13538">
    <property type="entry name" value="UvrD_C_2"/>
    <property type="match status" value="1"/>
</dbReference>
<dbReference type="InterPro" id="IPR003593">
    <property type="entry name" value="AAA+_ATPase"/>
</dbReference>
<evidence type="ECO:0000259" key="3">
    <source>
        <dbReference type="SMART" id="SM00382"/>
    </source>
</evidence>
<dbReference type="SUPFAM" id="SSF52540">
    <property type="entry name" value="P-loop containing nucleoside triphosphate hydrolases"/>
    <property type="match status" value="1"/>
</dbReference>
<dbReference type="CDD" id="cd18809">
    <property type="entry name" value="SF1_C_RecD"/>
    <property type="match status" value="1"/>
</dbReference>
<keyword evidence="1" id="KW-0547">Nucleotide-binding</keyword>
<evidence type="ECO:0000313" key="5">
    <source>
        <dbReference type="Proteomes" id="UP000011910"/>
    </source>
</evidence>
<evidence type="ECO:0000256" key="2">
    <source>
        <dbReference type="ARBA" id="ARBA00022840"/>
    </source>
</evidence>
<dbReference type="GO" id="GO:0003678">
    <property type="term" value="F:DNA helicase activity"/>
    <property type="evidence" value="ECO:0007669"/>
    <property type="project" value="UniProtKB-ARBA"/>
</dbReference>
<dbReference type="PANTHER" id="PTHR43788">
    <property type="entry name" value="DNA2/NAM7 HELICASE FAMILY MEMBER"/>
    <property type="match status" value="1"/>
</dbReference>
<dbReference type="OrthoDB" id="9803432at2"/>
<protein>
    <submittedName>
        <fullName evidence="4">Exonuclease V subunit alpha</fullName>
    </submittedName>
</protein>
<keyword evidence="4" id="KW-0269">Exonuclease</keyword>
<dbReference type="PATRIC" id="fig|1279009.4.peg.1236"/>
<dbReference type="Gene3D" id="3.40.50.300">
    <property type="entry name" value="P-loop containing nucleotide triphosphate hydrolases"/>
    <property type="match status" value="2"/>
</dbReference>
<dbReference type="InterPro" id="IPR050534">
    <property type="entry name" value="Coronavir_polyprotein_1ab"/>
</dbReference>
<sequence>MPLTERLHQHFPFSPTAEQEALFRKLADFMAPTSRAKPCFLLKGYAGTGKTVVLQALTKSLRQQRKKVLLLAPTGRAAKILSKNSGQEAYTIHSQLYKPVQHPYSGQMDMQLRKNYHRNTLVIVDEASMLSGEGGKSDGGLLADLTNWVYSQPGNALLLVGDPAQLPPVGERTSLALEEDVLRWAYGLDLETHSLSEVSRQQQGSGILANATYLRQCLEELPQQLQLTTSGYRDVFQLPEERLMEGLRWAYQHEGAGNTLFLCATNEEAAKTNALIRSAILGYRQEVVAGDLLMIARNNYQALPKNSKLSYLANGEFAEVTHVMGEEQRFGFRFLRLKLRLPDEPALAPFESFVLMETLDSRHPSLPEERSRSLFEGASRQYRYMARSKQVRSLRKDPYLNALQVKFAYALTCHKAQGGQWKTVLLQPRFWVREPNTPDKLRWFYTAITRASDTLYLLNARL</sequence>
<dbReference type="Proteomes" id="UP000011910">
    <property type="component" value="Unassembled WGS sequence"/>
</dbReference>
<dbReference type="eggNOG" id="COG0507">
    <property type="taxonomic scope" value="Bacteria"/>
</dbReference>
<dbReference type="InterPro" id="IPR027785">
    <property type="entry name" value="UvrD-like_helicase_C"/>
</dbReference>
<keyword evidence="4" id="KW-0378">Hydrolase</keyword>
<reference evidence="4 5" key="1">
    <citation type="journal article" date="2013" name="Genome Announc.">
        <title>Draft Genome Sequence of Cesiribacter andamanensis Strain AMV16T, Isolated from a Soil Sample from a Mud Volcano in the Andaman Islands, India.</title>
        <authorList>
            <person name="Shivaji S."/>
            <person name="Ara S."/>
            <person name="Begum Z."/>
            <person name="Srinivas T.N."/>
            <person name="Singh A."/>
            <person name="Kumar Pinnaka A."/>
        </authorList>
    </citation>
    <scope>NUCLEOTIDE SEQUENCE [LARGE SCALE GENOMIC DNA]</scope>
    <source>
        <strain evidence="4 5">AMV16</strain>
    </source>
</reference>
<dbReference type="PANTHER" id="PTHR43788:SF6">
    <property type="entry name" value="DNA HELICASE B"/>
    <property type="match status" value="1"/>
</dbReference>
<dbReference type="SMART" id="SM00382">
    <property type="entry name" value="AAA"/>
    <property type="match status" value="1"/>
</dbReference>